<dbReference type="Proteomes" id="UP000182248">
    <property type="component" value="Unassembled WGS sequence"/>
</dbReference>
<evidence type="ECO:0000313" key="2">
    <source>
        <dbReference type="EMBL" id="SFW76727.1"/>
    </source>
</evidence>
<keyword evidence="3" id="KW-1185">Reference proteome</keyword>
<feature type="region of interest" description="Disordered" evidence="1">
    <location>
        <begin position="24"/>
        <end position="48"/>
    </location>
</feature>
<dbReference type="InterPro" id="IPR025631">
    <property type="entry name" value="Porin_10"/>
</dbReference>
<evidence type="ECO:0000256" key="1">
    <source>
        <dbReference type="SAM" id="MobiDB-lite"/>
    </source>
</evidence>
<dbReference type="EMBL" id="FPJE01000040">
    <property type="protein sequence ID" value="SFW76727.1"/>
    <property type="molecule type" value="Genomic_DNA"/>
</dbReference>
<name>A0A1K1RY61_9FLAO</name>
<sequence>MKHIFFVYILVFFCLAVQGQDQQAPGREREKDSTQRPLKQKPGASKEKDTVTVSIRDYKIISYQRDTTYLDTSLTIRKEYKYNYLRRDDFELLPFSNLGQTYNALARNFRTTGLYPELGARSKHYNYMEVEDISYYSVPTPTTDLFFKTTMEQGQLLDAFITMNTSRRFNLSIAYKGLRSLGKYQHILSSTGNFRMTANYTTPDGKYRMRTHLVSQDILNQENGGISNREEFETGEPEFTDRARMAVYFQNAENLLVGKRYFLDHEYFLVRPGQAFSKLSFGHEFRYETKFYKYVQDDAVESYFGSAYQLSDIEDRSRLKTMYNRLSLNYGDRIFGDLKFKASLYNYNYYFKTILYTQNGTIGNQLKGNEIAIGGEWAKRIGRVNFNADLEVNTVGNLTGNIFNGGISYNINDDVQLSGFISSVARMPNFNFLLYMSQYQNYNWQNDDFGTEKVYTLGGTLKSKKWGSVTASYATIDNYTYFYESADAESQPNMILSRPAQYGSSVNYLKIKGENEFRFGKFALHNTIMYQNVGQDDLVMNTPEFITRNTLYYSNHVFKKAMYLQTGITLKYFTEYYADGYNPLIGEFYTQTREKIGGYPLLDFFINARVRQTRIYLKAEHFNSSFTGYNYYAAPNYPYRDFIVRFGLVWNFFR</sequence>
<protein>
    <submittedName>
        <fullName evidence="2">Putative porin</fullName>
    </submittedName>
</protein>
<organism evidence="2 3">
    <name type="scientific">Sinomicrobium oceani</name>
    <dbReference type="NCBI Taxonomy" id="1150368"/>
    <lineage>
        <taxon>Bacteria</taxon>
        <taxon>Pseudomonadati</taxon>
        <taxon>Bacteroidota</taxon>
        <taxon>Flavobacteriia</taxon>
        <taxon>Flavobacteriales</taxon>
        <taxon>Flavobacteriaceae</taxon>
        <taxon>Sinomicrobium</taxon>
    </lineage>
</organism>
<dbReference type="OrthoDB" id="9812454at2"/>
<dbReference type="Pfam" id="PF14121">
    <property type="entry name" value="Porin_10"/>
    <property type="match status" value="1"/>
</dbReference>
<gene>
    <name evidence="2" type="ORF">SAMN02927921_04149</name>
</gene>
<dbReference type="AlphaFoldDB" id="A0A1K1RY61"/>
<reference evidence="2 3" key="1">
    <citation type="submission" date="2016-11" db="EMBL/GenBank/DDBJ databases">
        <authorList>
            <person name="Jaros S."/>
            <person name="Januszkiewicz K."/>
            <person name="Wedrychowicz H."/>
        </authorList>
    </citation>
    <scope>NUCLEOTIDE SEQUENCE [LARGE SCALE GENOMIC DNA]</scope>
    <source>
        <strain evidence="2 3">CGMCC 1.12145</strain>
    </source>
</reference>
<accession>A0A1K1RY61</accession>
<dbReference type="RefSeq" id="WP_072319370.1">
    <property type="nucleotide sequence ID" value="NZ_FPJE01000040.1"/>
</dbReference>
<dbReference type="STRING" id="1150368.SAMN02927921_04149"/>
<proteinExistence type="predicted"/>
<evidence type="ECO:0000313" key="3">
    <source>
        <dbReference type="Proteomes" id="UP000182248"/>
    </source>
</evidence>